<dbReference type="PANTHER" id="PTHR45527">
    <property type="entry name" value="NONRIBOSOMAL PEPTIDE SYNTHETASE"/>
    <property type="match status" value="1"/>
</dbReference>
<comment type="caution">
    <text evidence="2">The sequence shown here is derived from an EMBL/GenBank/DDBJ whole genome shotgun (WGS) entry which is preliminary data.</text>
</comment>
<proteinExistence type="predicted"/>
<gene>
    <name evidence="2" type="ORF">ACFQ0E_19160</name>
</gene>
<dbReference type="InterPro" id="IPR042099">
    <property type="entry name" value="ANL_N_sf"/>
</dbReference>
<evidence type="ECO:0000259" key="1">
    <source>
        <dbReference type="Pfam" id="PF00501"/>
    </source>
</evidence>
<evidence type="ECO:0000313" key="2">
    <source>
        <dbReference type="EMBL" id="MFD0727718.1"/>
    </source>
</evidence>
<dbReference type="PANTHER" id="PTHR45527:SF1">
    <property type="entry name" value="FATTY ACID SYNTHASE"/>
    <property type="match status" value="1"/>
</dbReference>
<sequence length="282" mass="30404">YASPVTAETVAYMIYTSGSTGQPKGVCVPHGALAAKLPALAQHYGLESSDRGLLFASMSFDASLSQLLVPLSVGGSVSLRPDGVTEPSALLSYVSSQGVTWMHVVPAYLRQLLEVPGWSGTSLRRVTSGGDVLDAGLRSAWFTPERAGIELHNSYGPTEAAITSSVYRLRGDEAEVGIGRPLSNVRYWVLDERGGLLPRGAVGELCIGGPCLATGYWGREAQTSERFVTLEVRPGHRERVYRTGDRVRWSEGGQLVFVGRADHQVKVRGYRIELGEVESALR</sequence>
<feature type="domain" description="AMP-dependent synthetase/ligase" evidence="1">
    <location>
        <begin position="4"/>
        <end position="217"/>
    </location>
</feature>
<dbReference type="Proteomes" id="UP001597110">
    <property type="component" value="Unassembled WGS sequence"/>
</dbReference>
<protein>
    <submittedName>
        <fullName evidence="2">AMP-binding protein</fullName>
    </submittedName>
</protein>
<dbReference type="SUPFAM" id="SSF56801">
    <property type="entry name" value="Acetyl-CoA synthetase-like"/>
    <property type="match status" value="1"/>
</dbReference>
<accession>A0ABW2YLF5</accession>
<feature type="non-terminal residue" evidence="2">
    <location>
        <position position="1"/>
    </location>
</feature>
<dbReference type="InterPro" id="IPR020845">
    <property type="entry name" value="AMP-binding_CS"/>
</dbReference>
<dbReference type="InterPro" id="IPR000873">
    <property type="entry name" value="AMP-dep_synth/lig_dom"/>
</dbReference>
<dbReference type="Gene3D" id="3.30.300.30">
    <property type="match status" value="1"/>
</dbReference>
<dbReference type="Gene3D" id="3.40.50.12780">
    <property type="entry name" value="N-terminal domain of ligase-like"/>
    <property type="match status" value="1"/>
</dbReference>
<dbReference type="PROSITE" id="PS00455">
    <property type="entry name" value="AMP_BINDING"/>
    <property type="match status" value="1"/>
</dbReference>
<evidence type="ECO:0000313" key="3">
    <source>
        <dbReference type="Proteomes" id="UP001597110"/>
    </source>
</evidence>
<feature type="non-terminal residue" evidence="2">
    <location>
        <position position="282"/>
    </location>
</feature>
<dbReference type="InterPro" id="IPR045851">
    <property type="entry name" value="AMP-bd_C_sf"/>
</dbReference>
<dbReference type="Pfam" id="PF00501">
    <property type="entry name" value="AMP-binding"/>
    <property type="match status" value="1"/>
</dbReference>
<dbReference type="EMBL" id="JBHTIF010000024">
    <property type="protein sequence ID" value="MFD0727718.1"/>
    <property type="molecule type" value="Genomic_DNA"/>
</dbReference>
<keyword evidence="3" id="KW-1185">Reference proteome</keyword>
<organism evidence="2 3">
    <name type="scientific">Lysobacter brunescens</name>
    <dbReference type="NCBI Taxonomy" id="262323"/>
    <lineage>
        <taxon>Bacteria</taxon>
        <taxon>Pseudomonadati</taxon>
        <taxon>Pseudomonadota</taxon>
        <taxon>Gammaproteobacteria</taxon>
        <taxon>Lysobacterales</taxon>
        <taxon>Lysobacteraceae</taxon>
        <taxon>Lysobacter</taxon>
    </lineage>
</organism>
<reference evidence="3" key="1">
    <citation type="journal article" date="2019" name="Int. J. Syst. Evol. Microbiol.">
        <title>The Global Catalogue of Microorganisms (GCM) 10K type strain sequencing project: providing services to taxonomists for standard genome sequencing and annotation.</title>
        <authorList>
            <consortium name="The Broad Institute Genomics Platform"/>
            <consortium name="The Broad Institute Genome Sequencing Center for Infectious Disease"/>
            <person name="Wu L."/>
            <person name="Ma J."/>
        </authorList>
    </citation>
    <scope>NUCLEOTIDE SEQUENCE [LARGE SCALE GENOMIC DNA]</scope>
    <source>
        <strain evidence="3">CCUG 55585</strain>
    </source>
</reference>
<name>A0ABW2YLF5_9GAMM</name>